<dbReference type="Pfam" id="PF00920">
    <property type="entry name" value="ILVD_EDD_N"/>
    <property type="match status" value="1"/>
</dbReference>
<dbReference type="OrthoDB" id="3851628at2759"/>
<dbReference type="InterPro" id="IPR000581">
    <property type="entry name" value="ILV_EDD_N"/>
</dbReference>
<protein>
    <recommendedName>
        <fullName evidence="4">Dihydroxy-acid/6-phosphogluconate dehydratase N-terminal domain-containing protein</fullName>
    </recommendedName>
</protein>
<evidence type="ECO:0000256" key="3">
    <source>
        <dbReference type="SAM" id="MobiDB-lite"/>
    </source>
</evidence>
<evidence type="ECO:0000256" key="2">
    <source>
        <dbReference type="ARBA" id="ARBA00023239"/>
    </source>
</evidence>
<evidence type="ECO:0000313" key="6">
    <source>
        <dbReference type="Proteomes" id="UP000070544"/>
    </source>
</evidence>
<keyword evidence="6" id="KW-1185">Reference proteome</keyword>
<evidence type="ECO:0000256" key="1">
    <source>
        <dbReference type="ARBA" id="ARBA00006486"/>
    </source>
</evidence>
<keyword evidence="2" id="KW-0456">Lyase</keyword>
<sequence>MPPSPSLLRTTRILSHFPLPMHAAAAAARWPEKLNGVVRGPLRVGVIIVDGAQADANMGVNANVNVNLDHAVDMTKAQVMLLTTGLSVDDISKAQVGITSVWYEGNPCNMHLSNLSPKIKEGMLASRLAGFQFTTIGVLDSMTNGNLGMRYLLQSHKGSTPTQRRDTPTSLSFTFE</sequence>
<accession>A0A139AGU7</accession>
<organism evidence="5 6">
    <name type="scientific">Gonapodya prolifera (strain JEL478)</name>
    <name type="common">Monoblepharis prolifera</name>
    <dbReference type="NCBI Taxonomy" id="1344416"/>
    <lineage>
        <taxon>Eukaryota</taxon>
        <taxon>Fungi</taxon>
        <taxon>Fungi incertae sedis</taxon>
        <taxon>Chytridiomycota</taxon>
        <taxon>Chytridiomycota incertae sedis</taxon>
        <taxon>Monoblepharidomycetes</taxon>
        <taxon>Monoblepharidales</taxon>
        <taxon>Gonapodyaceae</taxon>
        <taxon>Gonapodya</taxon>
    </lineage>
</organism>
<name>A0A139AGU7_GONPJ</name>
<dbReference type="PANTHER" id="PTHR21000:SF5">
    <property type="entry name" value="DIHYDROXY-ACID DEHYDRATASE, MITOCHONDRIAL"/>
    <property type="match status" value="1"/>
</dbReference>
<gene>
    <name evidence="5" type="ORF">M427DRAFT_31977</name>
</gene>
<dbReference type="InterPro" id="IPR050165">
    <property type="entry name" value="DHAD_IlvD/Edd"/>
</dbReference>
<evidence type="ECO:0000259" key="4">
    <source>
        <dbReference type="Pfam" id="PF00920"/>
    </source>
</evidence>
<dbReference type="InterPro" id="IPR037237">
    <property type="entry name" value="IlvD/EDD_N"/>
</dbReference>
<dbReference type="Proteomes" id="UP000070544">
    <property type="component" value="Unassembled WGS sequence"/>
</dbReference>
<proteinExistence type="inferred from homology"/>
<comment type="similarity">
    <text evidence="1">Belongs to the IlvD/Edd family.</text>
</comment>
<feature type="domain" description="Dihydroxy-acid/6-phosphogluconate dehydratase N-terminal" evidence="4">
    <location>
        <begin position="93"/>
        <end position="155"/>
    </location>
</feature>
<dbReference type="EMBL" id="KQ965759">
    <property type="protein sequence ID" value="KXS15784.1"/>
    <property type="molecule type" value="Genomic_DNA"/>
</dbReference>
<dbReference type="STRING" id="1344416.A0A139AGU7"/>
<dbReference type="AlphaFoldDB" id="A0A139AGU7"/>
<dbReference type="PANTHER" id="PTHR21000">
    <property type="entry name" value="DIHYDROXY-ACID DEHYDRATASE DAD"/>
    <property type="match status" value="1"/>
</dbReference>
<dbReference type="GO" id="GO:0004160">
    <property type="term" value="F:dihydroxy-acid dehydratase activity"/>
    <property type="evidence" value="ECO:0007669"/>
    <property type="project" value="TreeGrafter"/>
</dbReference>
<reference evidence="5 6" key="1">
    <citation type="journal article" date="2015" name="Genome Biol. Evol.">
        <title>Phylogenomic analyses indicate that early fungi evolved digesting cell walls of algal ancestors of land plants.</title>
        <authorList>
            <person name="Chang Y."/>
            <person name="Wang S."/>
            <person name="Sekimoto S."/>
            <person name="Aerts A.L."/>
            <person name="Choi C."/>
            <person name="Clum A."/>
            <person name="LaButti K.M."/>
            <person name="Lindquist E.A."/>
            <person name="Yee Ngan C."/>
            <person name="Ohm R.A."/>
            <person name="Salamov A.A."/>
            <person name="Grigoriev I.V."/>
            <person name="Spatafora J.W."/>
            <person name="Berbee M.L."/>
        </authorList>
    </citation>
    <scope>NUCLEOTIDE SEQUENCE [LARGE SCALE GENOMIC DNA]</scope>
    <source>
        <strain evidence="5 6">JEL478</strain>
    </source>
</reference>
<feature type="region of interest" description="Disordered" evidence="3">
    <location>
        <begin position="156"/>
        <end position="176"/>
    </location>
</feature>
<evidence type="ECO:0000313" key="5">
    <source>
        <dbReference type="EMBL" id="KXS15784.1"/>
    </source>
</evidence>
<dbReference type="SUPFAM" id="SSF143975">
    <property type="entry name" value="IlvD/EDD N-terminal domain-like"/>
    <property type="match status" value="1"/>
</dbReference>
<dbReference type="GO" id="GO:0009082">
    <property type="term" value="P:branched-chain amino acid biosynthetic process"/>
    <property type="evidence" value="ECO:0007669"/>
    <property type="project" value="TreeGrafter"/>
</dbReference>